<feature type="region of interest" description="Disordered" evidence="1">
    <location>
        <begin position="1"/>
        <end position="24"/>
    </location>
</feature>
<evidence type="ECO:0000313" key="2">
    <source>
        <dbReference type="EMBL" id="MPC62408.1"/>
    </source>
</evidence>
<protein>
    <submittedName>
        <fullName evidence="2">Uncharacterized protein</fullName>
    </submittedName>
</protein>
<sequence length="69" mass="7841">MARKRRFSGENKEPHLSTNGFTGITPDIFMDGDLSSDNLPPHLHTFPLLFYAVHHQPSLTVCNSLNYKK</sequence>
<evidence type="ECO:0000256" key="1">
    <source>
        <dbReference type="SAM" id="MobiDB-lite"/>
    </source>
</evidence>
<organism evidence="2 3">
    <name type="scientific">Portunus trituberculatus</name>
    <name type="common">Swimming crab</name>
    <name type="synonym">Neptunus trituberculatus</name>
    <dbReference type="NCBI Taxonomy" id="210409"/>
    <lineage>
        <taxon>Eukaryota</taxon>
        <taxon>Metazoa</taxon>
        <taxon>Ecdysozoa</taxon>
        <taxon>Arthropoda</taxon>
        <taxon>Crustacea</taxon>
        <taxon>Multicrustacea</taxon>
        <taxon>Malacostraca</taxon>
        <taxon>Eumalacostraca</taxon>
        <taxon>Eucarida</taxon>
        <taxon>Decapoda</taxon>
        <taxon>Pleocyemata</taxon>
        <taxon>Brachyura</taxon>
        <taxon>Eubrachyura</taxon>
        <taxon>Portunoidea</taxon>
        <taxon>Portunidae</taxon>
        <taxon>Portuninae</taxon>
        <taxon>Portunus</taxon>
    </lineage>
</organism>
<keyword evidence="3" id="KW-1185">Reference proteome</keyword>
<evidence type="ECO:0000313" key="3">
    <source>
        <dbReference type="Proteomes" id="UP000324222"/>
    </source>
</evidence>
<dbReference type="EMBL" id="VSRR010019637">
    <property type="protein sequence ID" value="MPC62408.1"/>
    <property type="molecule type" value="Genomic_DNA"/>
</dbReference>
<comment type="caution">
    <text evidence="2">The sequence shown here is derived from an EMBL/GenBank/DDBJ whole genome shotgun (WGS) entry which is preliminary data.</text>
</comment>
<dbReference type="Proteomes" id="UP000324222">
    <property type="component" value="Unassembled WGS sequence"/>
</dbReference>
<name>A0A5B7GZR3_PORTR</name>
<accession>A0A5B7GZR3</accession>
<gene>
    <name evidence="2" type="ORF">E2C01_056493</name>
</gene>
<reference evidence="2 3" key="1">
    <citation type="submission" date="2019-05" db="EMBL/GenBank/DDBJ databases">
        <title>Another draft genome of Portunus trituberculatus and its Hox gene families provides insights of decapod evolution.</title>
        <authorList>
            <person name="Jeong J.-H."/>
            <person name="Song I."/>
            <person name="Kim S."/>
            <person name="Choi T."/>
            <person name="Kim D."/>
            <person name="Ryu S."/>
            <person name="Kim W."/>
        </authorList>
    </citation>
    <scope>NUCLEOTIDE SEQUENCE [LARGE SCALE GENOMIC DNA]</scope>
    <source>
        <tissue evidence="2">Muscle</tissue>
    </source>
</reference>
<dbReference type="AlphaFoldDB" id="A0A5B7GZR3"/>
<proteinExistence type="predicted"/>